<name>A0ABM6CL26_9HYPH</name>
<evidence type="ECO:0000256" key="1">
    <source>
        <dbReference type="SAM" id="SignalP"/>
    </source>
</evidence>
<dbReference type="Proteomes" id="UP000078551">
    <property type="component" value="Plasmid pRphaN771e"/>
</dbReference>
<dbReference type="EMBL" id="CP013573">
    <property type="protein sequence ID" value="ANL89078.1"/>
    <property type="molecule type" value="Genomic_DNA"/>
</dbReference>
<evidence type="ECO:0000313" key="3">
    <source>
        <dbReference type="Proteomes" id="UP000078551"/>
    </source>
</evidence>
<geneLocation type="plasmid" evidence="2 3">
    <name>pRphaN771e</name>
</geneLocation>
<evidence type="ECO:0008006" key="4">
    <source>
        <dbReference type="Google" id="ProtNLM"/>
    </source>
</evidence>
<accession>A0ABM6CL26</accession>
<proteinExistence type="predicted"/>
<dbReference type="RefSeq" id="WP_037144475.1">
    <property type="nucleotide sequence ID" value="NZ_CP013526.1"/>
</dbReference>
<organism evidence="2 3">
    <name type="scientific">Rhizobium phaseoli</name>
    <dbReference type="NCBI Taxonomy" id="396"/>
    <lineage>
        <taxon>Bacteria</taxon>
        <taxon>Pseudomonadati</taxon>
        <taxon>Pseudomonadota</taxon>
        <taxon>Alphaproteobacteria</taxon>
        <taxon>Hyphomicrobiales</taxon>
        <taxon>Rhizobiaceae</taxon>
        <taxon>Rhizobium/Agrobacterium group</taxon>
        <taxon>Rhizobium</taxon>
    </lineage>
</organism>
<feature type="chain" id="PRO_5047318428" description="Secreted protein" evidence="1">
    <location>
        <begin position="25"/>
        <end position="105"/>
    </location>
</feature>
<reference evidence="2 3" key="1">
    <citation type="submission" date="2015-11" db="EMBL/GenBank/DDBJ databases">
        <title>The limits of bacterial species coexistence and the symbiotic plasmid transference in sympatric Rhizobium populations.</title>
        <authorList>
            <person name="Perez-Carrascal O.M."/>
            <person name="VanInsberghe D."/>
            <person name="Juarez S."/>
            <person name="Polz M.F."/>
            <person name="Vinuesa P."/>
            <person name="Gonzalez V."/>
        </authorList>
    </citation>
    <scope>NUCLEOTIDE SEQUENCE [LARGE SCALE GENOMIC DNA]</scope>
    <source>
        <strain evidence="2 3">N771</strain>
        <plasmid evidence="2 3">pRphaN771e</plasmid>
    </source>
</reference>
<sequence>MRLLINFFVATMMLLGSLAAPCIAAPADHGHADRVFVSVPATSEGHHRSDGRHVSGTHCQQDGIIAQASEALDSQPATITFGVVAPIALVGALEPVEQRPPIASV</sequence>
<keyword evidence="2" id="KW-0614">Plasmid</keyword>
<evidence type="ECO:0000313" key="2">
    <source>
        <dbReference type="EMBL" id="ANL89078.1"/>
    </source>
</evidence>
<keyword evidence="3" id="KW-1185">Reference proteome</keyword>
<protein>
    <recommendedName>
        <fullName evidence="4">Secreted protein</fullName>
    </recommendedName>
</protein>
<gene>
    <name evidence="2" type="ORF">AMC81_PE00835</name>
</gene>
<keyword evidence="1" id="KW-0732">Signal</keyword>
<feature type="signal peptide" evidence="1">
    <location>
        <begin position="1"/>
        <end position="24"/>
    </location>
</feature>